<dbReference type="RefSeq" id="WP_085172197.1">
    <property type="nucleotide sequence ID" value="NZ_LQPC01000014.1"/>
</dbReference>
<dbReference type="InterPro" id="IPR006311">
    <property type="entry name" value="TAT_signal"/>
</dbReference>
<dbReference type="InterPro" id="IPR010869">
    <property type="entry name" value="DUF1501"/>
</dbReference>
<proteinExistence type="predicted"/>
<dbReference type="PROSITE" id="PS51318">
    <property type="entry name" value="TAT"/>
    <property type="match status" value="1"/>
</dbReference>
<dbReference type="Pfam" id="PF07394">
    <property type="entry name" value="DUF1501"/>
    <property type="match status" value="1"/>
</dbReference>
<dbReference type="AlphaFoldDB" id="A0A1X1WZ21"/>
<gene>
    <name evidence="2" type="ORF">AWC12_03495</name>
</gene>
<keyword evidence="1" id="KW-0732">Signal</keyword>
<name>A0A1X1WZ21_MYCIR</name>
<feature type="signal peptide" evidence="1">
    <location>
        <begin position="1"/>
        <end position="23"/>
    </location>
</feature>
<evidence type="ECO:0008006" key="4">
    <source>
        <dbReference type="Google" id="ProtNLM"/>
    </source>
</evidence>
<reference evidence="2 3" key="1">
    <citation type="submission" date="2016-01" db="EMBL/GenBank/DDBJ databases">
        <title>The new phylogeny of the genus Mycobacterium.</title>
        <authorList>
            <person name="Tarcisio F."/>
            <person name="Conor M."/>
            <person name="Antonella G."/>
            <person name="Elisabetta G."/>
            <person name="Giulia F.S."/>
            <person name="Sara T."/>
            <person name="Anna F."/>
            <person name="Clotilde B."/>
            <person name="Roberto B."/>
            <person name="Veronica D.S."/>
            <person name="Fabio R."/>
            <person name="Monica P."/>
            <person name="Olivier J."/>
            <person name="Enrico T."/>
            <person name="Nicola S."/>
        </authorList>
    </citation>
    <scope>NUCLEOTIDE SEQUENCE [LARGE SCALE GENOMIC DNA]</scope>
    <source>
        <strain evidence="2 3">DSM 45541</strain>
    </source>
</reference>
<accession>A0A1X1WZ21</accession>
<dbReference type="EMBL" id="LQPC01000014">
    <property type="protein sequence ID" value="ORV91738.1"/>
    <property type="molecule type" value="Genomic_DNA"/>
</dbReference>
<evidence type="ECO:0000256" key="1">
    <source>
        <dbReference type="SAM" id="SignalP"/>
    </source>
</evidence>
<sequence>MAAVTRRTFLTSCAGVGVAGAFASAPVLTWVDALLAANDSPLPDNSGILVLITLYGGNDGLNTVIPYTDSAYYDARPELAYDAEKVLKLDGQYGLNPGMAGMASMFRDGSLAIVRGVGYPNPDHSHFRSMDIWQSGTVDSSVKTGWIGRWLDANGADPLQALHVGPTLPRLVIGEKCSAAAFSGEAMPSPATIDLMTALSEPFPGDSHAMSLVSDSYGVAIRAQEELTSLYGEDGNPRIAVDDGSLKSQLDVVAACIAADVPTRVYSVSLGGFDTHADERGTQKKLLMTLDEAVTRFMKTVAGGKRASDIVVMAYSEFGRRVPANSADGTDHGTAGPVFVFGDRVRGGFYGDDPILTELVKDDLKVTTDFRDVYHEVLVHGLRTDPGPVLPGGGNDMGLFRT</sequence>
<dbReference type="PANTHER" id="PTHR43737">
    <property type="entry name" value="BLL7424 PROTEIN"/>
    <property type="match status" value="1"/>
</dbReference>
<evidence type="ECO:0000313" key="2">
    <source>
        <dbReference type="EMBL" id="ORV91738.1"/>
    </source>
</evidence>
<dbReference type="Proteomes" id="UP000193622">
    <property type="component" value="Unassembled WGS sequence"/>
</dbReference>
<dbReference type="PANTHER" id="PTHR43737:SF1">
    <property type="entry name" value="DUF1501 DOMAIN-CONTAINING PROTEIN"/>
    <property type="match status" value="1"/>
</dbReference>
<evidence type="ECO:0000313" key="3">
    <source>
        <dbReference type="Proteomes" id="UP000193622"/>
    </source>
</evidence>
<protein>
    <recommendedName>
        <fullName evidence="4">DUF1501 domain-containing protein</fullName>
    </recommendedName>
</protein>
<organism evidence="2 3">
    <name type="scientific">Mycolicibacterium iranicum</name>
    <name type="common">Mycobacterium iranicum</name>
    <dbReference type="NCBI Taxonomy" id="912594"/>
    <lineage>
        <taxon>Bacteria</taxon>
        <taxon>Bacillati</taxon>
        <taxon>Actinomycetota</taxon>
        <taxon>Actinomycetes</taxon>
        <taxon>Mycobacteriales</taxon>
        <taxon>Mycobacteriaceae</taxon>
        <taxon>Mycolicibacterium</taxon>
    </lineage>
</organism>
<feature type="chain" id="PRO_5012823666" description="DUF1501 domain-containing protein" evidence="1">
    <location>
        <begin position="24"/>
        <end position="402"/>
    </location>
</feature>
<comment type="caution">
    <text evidence="2">The sequence shown here is derived from an EMBL/GenBank/DDBJ whole genome shotgun (WGS) entry which is preliminary data.</text>
</comment>